<accession>A0A644YFT3</accession>
<dbReference type="InterPro" id="IPR003876">
    <property type="entry name" value="Arg_deiminase"/>
</dbReference>
<organism evidence="2">
    <name type="scientific">bioreactor metagenome</name>
    <dbReference type="NCBI Taxonomy" id="1076179"/>
    <lineage>
        <taxon>unclassified sequences</taxon>
        <taxon>metagenomes</taxon>
        <taxon>ecological metagenomes</taxon>
    </lineage>
</organism>
<dbReference type="GO" id="GO:0019546">
    <property type="term" value="P:L-arginine deiminase pathway"/>
    <property type="evidence" value="ECO:0007669"/>
    <property type="project" value="TreeGrafter"/>
</dbReference>
<keyword evidence="1 2" id="KW-0378">Hydrolase</keyword>
<evidence type="ECO:0000256" key="1">
    <source>
        <dbReference type="ARBA" id="ARBA00022801"/>
    </source>
</evidence>
<dbReference type="GO" id="GO:0016990">
    <property type="term" value="F:arginine deiminase activity"/>
    <property type="evidence" value="ECO:0007669"/>
    <property type="project" value="UniProtKB-EC"/>
</dbReference>
<protein>
    <submittedName>
        <fullName evidence="2">Arginine deiminase</fullName>
        <ecNumber evidence="2">3.5.3.6</ecNumber>
    </submittedName>
</protein>
<dbReference type="Gene3D" id="3.75.10.10">
    <property type="entry name" value="L-arginine/glycine Amidinotransferase, Chain A"/>
    <property type="match status" value="1"/>
</dbReference>
<gene>
    <name evidence="2" type="primary">arcA_10</name>
    <name evidence="2" type="ORF">SDC9_71874</name>
</gene>
<proteinExistence type="predicted"/>
<dbReference type="PANTHER" id="PTHR47271:SF2">
    <property type="entry name" value="ARGININE DEIMINASE"/>
    <property type="match status" value="1"/>
</dbReference>
<dbReference type="PANTHER" id="PTHR47271">
    <property type="entry name" value="ARGININE DEIMINASE"/>
    <property type="match status" value="1"/>
</dbReference>
<dbReference type="AlphaFoldDB" id="A0A644YFT3"/>
<evidence type="ECO:0000313" key="2">
    <source>
        <dbReference type="EMBL" id="MPM25383.1"/>
    </source>
</evidence>
<name>A0A644YFT3_9ZZZZ</name>
<dbReference type="SUPFAM" id="SSF55909">
    <property type="entry name" value="Pentein"/>
    <property type="match status" value="1"/>
</dbReference>
<comment type="caution">
    <text evidence="2">The sequence shown here is derived from an EMBL/GenBank/DDBJ whole genome shotgun (WGS) entry which is preliminary data.</text>
</comment>
<dbReference type="PRINTS" id="PR01466">
    <property type="entry name" value="ARGDEIMINASE"/>
</dbReference>
<dbReference type="EMBL" id="VSSQ01004483">
    <property type="protein sequence ID" value="MPM25383.1"/>
    <property type="molecule type" value="Genomic_DNA"/>
</dbReference>
<dbReference type="EC" id="3.5.3.6" evidence="2"/>
<dbReference type="Pfam" id="PF02274">
    <property type="entry name" value="ADI"/>
    <property type="match status" value="1"/>
</dbReference>
<reference evidence="2" key="1">
    <citation type="submission" date="2019-08" db="EMBL/GenBank/DDBJ databases">
        <authorList>
            <person name="Kucharzyk K."/>
            <person name="Murdoch R.W."/>
            <person name="Higgins S."/>
            <person name="Loffler F."/>
        </authorList>
    </citation>
    <scope>NUCLEOTIDE SEQUENCE</scope>
</reference>
<sequence>MAIEDEYPFVTDPLCGIYFTRDIGVCIANGMLVSSMSMPFRQRETLLVNYIWQYHPLFRRDHTPKWYQNDLGYGIEGGDILVLSEKVLAIGYSERTSLGAIEALAHVMFQQGYERIILFHLPKNRRYMHLDVLFTMVDREAFLITPALASGQFAIYELTPGRDGSILASQKTESVHRILEKALGLDRVRFISVGGGDVIYAPREHWNMGSNVLTIAPGKVIAYDRNDVTNEQLDKNGIKVLTFSGCELSRGRGGPRCMSMPVHREKI</sequence>